<dbReference type="AlphaFoldDB" id="A0A0X3PVF2"/>
<comment type="subcellular location">
    <subcellularLocation>
        <location evidence="4">Cytoplasm</location>
    </subcellularLocation>
    <subcellularLocation>
        <location evidence="4">Nucleus</location>
    </subcellularLocation>
</comment>
<dbReference type="SUPFAM" id="SSF56235">
    <property type="entry name" value="N-terminal nucleophile aminohydrolases (Ntn hydrolases)"/>
    <property type="match status" value="1"/>
</dbReference>
<dbReference type="Gene3D" id="3.60.20.10">
    <property type="entry name" value="Glutamine Phosphoribosylpyrophosphate, subunit 1, domain 1"/>
    <property type="match status" value="1"/>
</dbReference>
<dbReference type="GO" id="GO:0005737">
    <property type="term" value="C:cytoplasm"/>
    <property type="evidence" value="ECO:0007669"/>
    <property type="project" value="UniProtKB-SubCell"/>
</dbReference>
<dbReference type="InterPro" id="IPR023333">
    <property type="entry name" value="Proteasome_suB-type"/>
</dbReference>
<dbReference type="InterPro" id="IPR029055">
    <property type="entry name" value="Ntn_hydrolases_N"/>
</dbReference>
<organism evidence="5">
    <name type="scientific">Schistocephalus solidus</name>
    <name type="common">Tapeworm</name>
    <dbReference type="NCBI Taxonomy" id="70667"/>
    <lineage>
        <taxon>Eukaryota</taxon>
        <taxon>Metazoa</taxon>
        <taxon>Spiralia</taxon>
        <taxon>Lophotrochozoa</taxon>
        <taxon>Platyhelminthes</taxon>
        <taxon>Cestoda</taxon>
        <taxon>Eucestoda</taxon>
        <taxon>Diphyllobothriidea</taxon>
        <taxon>Diphyllobothriidae</taxon>
        <taxon>Schistocephalus</taxon>
    </lineage>
</organism>
<evidence type="ECO:0000256" key="2">
    <source>
        <dbReference type="ARBA" id="ARBA00022942"/>
    </source>
</evidence>
<name>A0A0X3PVF2_SCHSO</name>
<dbReference type="PROSITE" id="PS00854">
    <property type="entry name" value="PROTEASOME_BETA_1"/>
    <property type="match status" value="1"/>
</dbReference>
<comment type="similarity">
    <text evidence="4">Belongs to the peptidase T1B family.</text>
</comment>
<dbReference type="CDD" id="cd03760">
    <property type="entry name" value="proteasome_beta_type_4"/>
    <property type="match status" value="1"/>
</dbReference>
<dbReference type="PIRSF" id="PIRSF001213">
    <property type="entry name" value="Psome_endopept_beta"/>
    <property type="match status" value="1"/>
</dbReference>
<dbReference type="InterPro" id="IPR016050">
    <property type="entry name" value="Proteasome_bsu_CS"/>
</dbReference>
<keyword evidence="3 4" id="KW-0539">Nucleus</keyword>
<sequence>MNQLLTSGVEFKPLADSKKHTLSPSASGASVIGIKYKDGVIIAADVLVSYGSLARYTNFDRVAKVNDKTVLGCSGDVADFQLLLRYIQQQTLLDNLLNDGFTTSPQALHSWITRVMYNRRSQFNPLWNTYIVGGVSNDNKPFLGYSNMLGVSFTENCVATGFGAYLVAPTLRRFLDAKANGDPDQLSYEDALTAIKESLLMLYYRDCRAYGVYKVAHVTNDGVEVSENQKLETDWQIAEAVAGYE</sequence>
<dbReference type="GO" id="GO:0005634">
    <property type="term" value="C:nucleus"/>
    <property type="evidence" value="ECO:0007669"/>
    <property type="project" value="UniProtKB-SubCell"/>
</dbReference>
<accession>A0A0X3PVF2</accession>
<evidence type="ECO:0000313" key="5">
    <source>
        <dbReference type="EMBL" id="JAP55841.1"/>
    </source>
</evidence>
<evidence type="ECO:0000256" key="1">
    <source>
        <dbReference type="ARBA" id="ARBA00022490"/>
    </source>
</evidence>
<keyword evidence="2 4" id="KW-0647">Proteasome</keyword>
<protein>
    <recommendedName>
        <fullName evidence="4">Proteasome subunit beta</fullName>
    </recommendedName>
</protein>
<reference evidence="5" key="1">
    <citation type="submission" date="2016-01" db="EMBL/GenBank/DDBJ databases">
        <title>Reference transcriptome for the parasite Schistocephalus solidus: insights into the molecular evolution of parasitism.</title>
        <authorList>
            <person name="Hebert F.O."/>
            <person name="Grambauer S."/>
            <person name="Barber I."/>
            <person name="Landry C.R."/>
            <person name="Aubin-Horth N."/>
        </authorList>
    </citation>
    <scope>NUCLEOTIDE SEQUENCE</scope>
</reference>
<dbReference type="PANTHER" id="PTHR32194:SF6">
    <property type="entry name" value="PROTEASOME SUBUNIT BETA"/>
    <property type="match status" value="1"/>
</dbReference>
<proteinExistence type="inferred from homology"/>
<comment type="function">
    <text evidence="4">Non-catalytic component of the proteasome.</text>
</comment>
<dbReference type="PANTHER" id="PTHR32194">
    <property type="entry name" value="METALLOPROTEASE TLDD"/>
    <property type="match status" value="1"/>
</dbReference>
<dbReference type="InterPro" id="IPR001353">
    <property type="entry name" value="Proteasome_sua/b"/>
</dbReference>
<dbReference type="SMR" id="A0A0X3PVF2"/>
<keyword evidence="1 4" id="KW-0963">Cytoplasm</keyword>
<dbReference type="GO" id="GO:0051603">
    <property type="term" value="P:proteolysis involved in protein catabolic process"/>
    <property type="evidence" value="ECO:0007669"/>
    <property type="project" value="InterPro"/>
</dbReference>
<dbReference type="GO" id="GO:0019774">
    <property type="term" value="C:proteasome core complex, beta-subunit complex"/>
    <property type="evidence" value="ECO:0007669"/>
    <property type="project" value="UniProtKB-UniRule"/>
</dbReference>
<dbReference type="Pfam" id="PF00227">
    <property type="entry name" value="Proteasome"/>
    <property type="match status" value="1"/>
</dbReference>
<dbReference type="PROSITE" id="PS51476">
    <property type="entry name" value="PROTEASOME_BETA_2"/>
    <property type="match status" value="1"/>
</dbReference>
<dbReference type="EMBL" id="GEEE01007384">
    <property type="protein sequence ID" value="JAP55841.1"/>
    <property type="molecule type" value="Transcribed_RNA"/>
</dbReference>
<dbReference type="InterPro" id="IPR016295">
    <property type="entry name" value="Proteasome_beta4"/>
</dbReference>
<evidence type="ECO:0000256" key="3">
    <source>
        <dbReference type="ARBA" id="ARBA00023242"/>
    </source>
</evidence>
<evidence type="ECO:0000256" key="4">
    <source>
        <dbReference type="PIRNR" id="PIRNR001213"/>
    </source>
</evidence>
<gene>
    <name evidence="5" type="primary">PSB4</name>
    <name evidence="5" type="ORF">TR92270</name>
</gene>